<dbReference type="EMBL" id="JAIFTL010000171">
    <property type="protein sequence ID" value="KAG9321993.1"/>
    <property type="molecule type" value="Genomic_DNA"/>
</dbReference>
<feature type="region of interest" description="Disordered" evidence="5">
    <location>
        <begin position="118"/>
        <end position="272"/>
    </location>
</feature>
<feature type="region of interest" description="Disordered" evidence="5">
    <location>
        <begin position="421"/>
        <end position="440"/>
    </location>
</feature>
<evidence type="ECO:0000313" key="8">
    <source>
        <dbReference type="EMBL" id="KAG9321993.1"/>
    </source>
</evidence>
<protein>
    <recommendedName>
        <fullName evidence="3">Enhancer of mRNA-decapping protein 3</fullName>
    </recommendedName>
</protein>
<evidence type="ECO:0000256" key="2">
    <source>
        <dbReference type="ARBA" id="ARBA00006610"/>
    </source>
</evidence>
<dbReference type="PROSITE" id="PS51385">
    <property type="entry name" value="YJEF_N"/>
    <property type="match status" value="1"/>
</dbReference>
<evidence type="ECO:0000256" key="5">
    <source>
        <dbReference type="SAM" id="MobiDB-lite"/>
    </source>
</evidence>
<evidence type="ECO:0000256" key="1">
    <source>
        <dbReference type="ARBA" id="ARBA00004201"/>
    </source>
</evidence>
<dbReference type="InterPro" id="IPR025762">
    <property type="entry name" value="DFDF"/>
</dbReference>
<dbReference type="InterPro" id="IPR004443">
    <property type="entry name" value="YjeF_N_dom"/>
</dbReference>
<feature type="compositionally biased region" description="Gly residues" evidence="5">
    <location>
        <begin position="428"/>
        <end position="437"/>
    </location>
</feature>
<feature type="compositionally biased region" description="Low complexity" evidence="5">
    <location>
        <begin position="239"/>
        <end position="249"/>
    </location>
</feature>
<feature type="region of interest" description="Disordered" evidence="5">
    <location>
        <begin position="366"/>
        <end position="398"/>
    </location>
</feature>
<organism evidence="8 9">
    <name type="scientific">Mortierella alpina</name>
    <name type="common">Oleaginous fungus</name>
    <name type="synonym">Mortierella renispora</name>
    <dbReference type="NCBI Taxonomy" id="64518"/>
    <lineage>
        <taxon>Eukaryota</taxon>
        <taxon>Fungi</taxon>
        <taxon>Fungi incertae sedis</taxon>
        <taxon>Mucoromycota</taxon>
        <taxon>Mortierellomycotina</taxon>
        <taxon>Mortierellomycetes</taxon>
        <taxon>Mortierellales</taxon>
        <taxon>Mortierellaceae</taxon>
        <taxon>Mortierella</taxon>
    </lineage>
</organism>
<proteinExistence type="inferred from homology"/>
<comment type="caution">
    <text evidence="8">The sequence shown here is derived from an EMBL/GenBank/DDBJ whole genome shotgun (WGS) entry which is preliminary data.</text>
</comment>
<dbReference type="Pfam" id="PF03853">
    <property type="entry name" value="YjeF_N"/>
    <property type="match status" value="1"/>
</dbReference>
<feature type="compositionally biased region" description="Low complexity" evidence="5">
    <location>
        <begin position="81"/>
        <end position="94"/>
    </location>
</feature>
<feature type="compositionally biased region" description="Polar residues" evidence="5">
    <location>
        <begin position="200"/>
        <end position="212"/>
    </location>
</feature>
<comment type="similarity">
    <text evidence="2">Belongs to the EDC3 family.</text>
</comment>
<dbReference type="SUPFAM" id="SSF64153">
    <property type="entry name" value="YjeF N-terminal domain-like"/>
    <property type="match status" value="1"/>
</dbReference>
<evidence type="ECO:0000256" key="4">
    <source>
        <dbReference type="ARBA" id="ARBA00022490"/>
    </source>
</evidence>
<sequence>MASAFIGLSVKVLLTNGTSLKGHVADVDQITQRLMLQDVVIQLAEEKAVRVMPAFSVAGGEIKDLQVLPTQPSVHPPPRESASPALSSTSTSTATTITTAKQVHYSSAQQPYLQPEHVLAPLPAPSPSQLPAHPHPSTASSTTSGTNTGGIPYHDPAIISFKPRSSPVQRQQVEQEALTEKMHTAHISKADYQQRHHQESLTMAESSATESVSRGPRRPRRALGNSNGARINGHSGKRTSNQNNQNNTSDYGSPRATHQTASGKRSSRKYKEPVHEWAQGDTDDFKDEDFDFQHNLGLFDKAGVFAKIREADDTAPELLLVNLNRNPNRSRAIEESPMLRKLLPTEMVLDPAPKRLTAYSKTNIGNGVLESGLSEEDEADESGDDDSWNSSSVEDEASIEPAARIKARAGASAGTSAATATSFKLDGDGGSSAGGGASSKRKAVKIQTLSGVSCPTVTSLQMQEVERLSALEMGLSDEQMIENGGRGAAMMCLQALGGSRRIQPNNHNEAPIVVILVGNNRTGAYALCAGRHLSNHGCVVLAFVAGSNHEGQLHAMVASQSRAFLAAGGEEIHTIPELPQSWSPVDLIMDGMLGYQYTVRDIVDAYERETVCDLMDWANDNKAPVLSLDMPSGVHGTTGQGDRTKFCVRPKWTLCLGAPKSGCRSRSTTGELFLTDLGIPRGCWKKAGVKGWGMPWGADFLVGLEYI</sequence>
<evidence type="ECO:0000259" key="6">
    <source>
        <dbReference type="PROSITE" id="PS51385"/>
    </source>
</evidence>
<gene>
    <name evidence="8" type="ORF">KVV02_008156</name>
</gene>
<dbReference type="AlphaFoldDB" id="A0A9P8A0C5"/>
<evidence type="ECO:0000256" key="3">
    <source>
        <dbReference type="ARBA" id="ARBA00015797"/>
    </source>
</evidence>
<accession>A0A9P8A0C5</accession>
<dbReference type="PANTHER" id="PTHR13612">
    <property type="entry name" value="ENHANCER OF MRNA-DECAPPING PROTEIN 3"/>
    <property type="match status" value="1"/>
</dbReference>
<dbReference type="GO" id="GO:0031087">
    <property type="term" value="P:deadenylation-independent decapping of nuclear-transcribed mRNA"/>
    <property type="evidence" value="ECO:0007669"/>
    <property type="project" value="TreeGrafter"/>
</dbReference>
<dbReference type="GO" id="GO:0033962">
    <property type="term" value="P:P-body assembly"/>
    <property type="evidence" value="ECO:0007669"/>
    <property type="project" value="TreeGrafter"/>
</dbReference>
<dbReference type="GO" id="GO:0000932">
    <property type="term" value="C:P-body"/>
    <property type="evidence" value="ECO:0007669"/>
    <property type="project" value="UniProtKB-SubCell"/>
</dbReference>
<feature type="compositionally biased region" description="Low complexity" evidence="5">
    <location>
        <begin position="129"/>
        <end position="150"/>
    </location>
</feature>
<feature type="compositionally biased region" description="Acidic residues" evidence="5">
    <location>
        <begin position="373"/>
        <end position="398"/>
    </location>
</feature>
<dbReference type="PANTHER" id="PTHR13612:SF0">
    <property type="entry name" value="ENHANCER OF MRNA-DECAPPING PROTEIN 3"/>
    <property type="match status" value="1"/>
</dbReference>
<keyword evidence="4" id="KW-0963">Cytoplasm</keyword>
<name>A0A9P8A0C5_MORAP</name>
<feature type="domain" description="YjeF N-terminal" evidence="6">
    <location>
        <begin position="462"/>
        <end position="685"/>
    </location>
</feature>
<dbReference type="Proteomes" id="UP000717515">
    <property type="component" value="Unassembled WGS sequence"/>
</dbReference>
<dbReference type="Pfam" id="PF09532">
    <property type="entry name" value="FDF"/>
    <property type="match status" value="1"/>
</dbReference>
<dbReference type="GO" id="GO:0003729">
    <property type="term" value="F:mRNA binding"/>
    <property type="evidence" value="ECO:0007669"/>
    <property type="project" value="TreeGrafter"/>
</dbReference>
<reference evidence="8" key="1">
    <citation type="submission" date="2021-07" db="EMBL/GenBank/DDBJ databases">
        <title>Draft genome of Mortierella alpina, strain LL118, isolated from an aspen leaf litter sample.</title>
        <authorList>
            <person name="Yang S."/>
            <person name="Vinatzer B.A."/>
        </authorList>
    </citation>
    <scope>NUCLEOTIDE SEQUENCE</scope>
    <source>
        <strain evidence="8">LL118</strain>
    </source>
</reference>
<dbReference type="PROSITE" id="PS51512">
    <property type="entry name" value="DFDF"/>
    <property type="match status" value="1"/>
</dbReference>
<evidence type="ECO:0000313" key="9">
    <source>
        <dbReference type="Proteomes" id="UP000717515"/>
    </source>
</evidence>
<feature type="region of interest" description="Disordered" evidence="5">
    <location>
        <begin position="68"/>
        <end position="94"/>
    </location>
</feature>
<comment type="subcellular location">
    <subcellularLocation>
        <location evidence="1">Cytoplasm</location>
        <location evidence="1">P-body</location>
    </subcellularLocation>
</comment>
<feature type="domain" description="DFDF" evidence="7">
    <location>
        <begin position="278"/>
        <end position="314"/>
    </location>
</feature>
<evidence type="ECO:0000259" key="7">
    <source>
        <dbReference type="PROSITE" id="PS51512"/>
    </source>
</evidence>
<dbReference type="InterPro" id="IPR036652">
    <property type="entry name" value="YjeF_N_dom_sf"/>
</dbReference>
<feature type="compositionally biased region" description="Basic and acidic residues" evidence="5">
    <location>
        <begin position="178"/>
        <end position="199"/>
    </location>
</feature>
<dbReference type="InterPro" id="IPR019050">
    <property type="entry name" value="FDF_dom"/>
</dbReference>
<dbReference type="Gene3D" id="3.40.50.10260">
    <property type="entry name" value="YjeF N-terminal domain"/>
    <property type="match status" value="1"/>
</dbReference>